<proteinExistence type="predicted"/>
<dbReference type="InterPro" id="IPR040400">
    <property type="entry name" value="BAG5/6/7/8"/>
</dbReference>
<accession>A0A2H9ZT71</accession>
<dbReference type="EMBL" id="KZ454132">
    <property type="protein sequence ID" value="PKA46487.1"/>
    <property type="molecule type" value="Genomic_DNA"/>
</dbReference>
<name>A0A2H9ZT71_9ASPA</name>
<dbReference type="STRING" id="1088818.A0A2H9ZT71"/>
<protein>
    <submittedName>
        <fullName evidence="2">BAG family molecular chaperone regulator 7</fullName>
    </submittedName>
</protein>
<evidence type="ECO:0000313" key="2">
    <source>
        <dbReference type="EMBL" id="PKA46487.1"/>
    </source>
</evidence>
<gene>
    <name evidence="2" type="primary">BAG7</name>
    <name evidence="2" type="ORF">AXF42_Ash012620</name>
</gene>
<keyword evidence="1" id="KW-0143">Chaperone</keyword>
<evidence type="ECO:0000313" key="3">
    <source>
        <dbReference type="Proteomes" id="UP000236161"/>
    </source>
</evidence>
<dbReference type="PROSITE" id="PS50096">
    <property type="entry name" value="IQ"/>
    <property type="match status" value="1"/>
</dbReference>
<dbReference type="GO" id="GO:0009506">
    <property type="term" value="C:plasmodesma"/>
    <property type="evidence" value="ECO:0007669"/>
    <property type="project" value="TreeGrafter"/>
</dbReference>
<dbReference type="Proteomes" id="UP000236161">
    <property type="component" value="Unassembled WGS sequence"/>
</dbReference>
<dbReference type="OrthoDB" id="747353at2759"/>
<reference evidence="2 3" key="1">
    <citation type="journal article" date="2017" name="Nature">
        <title>The Apostasia genome and the evolution of orchids.</title>
        <authorList>
            <person name="Zhang G.Q."/>
            <person name="Liu K.W."/>
            <person name="Li Z."/>
            <person name="Lohaus R."/>
            <person name="Hsiao Y.Y."/>
            <person name="Niu S.C."/>
            <person name="Wang J.Y."/>
            <person name="Lin Y.C."/>
            <person name="Xu Q."/>
            <person name="Chen L.J."/>
            <person name="Yoshida K."/>
            <person name="Fujiwara S."/>
            <person name="Wang Z.W."/>
            <person name="Zhang Y.Q."/>
            <person name="Mitsuda N."/>
            <person name="Wang M."/>
            <person name="Liu G.H."/>
            <person name="Pecoraro L."/>
            <person name="Huang H.X."/>
            <person name="Xiao X.J."/>
            <person name="Lin M."/>
            <person name="Wu X.Y."/>
            <person name="Wu W.L."/>
            <person name="Chen Y.Y."/>
            <person name="Chang S.B."/>
            <person name="Sakamoto S."/>
            <person name="Ohme-Takagi M."/>
            <person name="Yagi M."/>
            <person name="Zeng S.J."/>
            <person name="Shen C.Y."/>
            <person name="Yeh C.M."/>
            <person name="Luo Y.B."/>
            <person name="Tsai W.C."/>
            <person name="Van de Peer Y."/>
            <person name="Liu Z.J."/>
        </authorList>
    </citation>
    <scope>NUCLEOTIDE SEQUENCE [LARGE SCALE GENOMIC DNA]</scope>
    <source>
        <strain evidence="3">cv. Shenzhen</strain>
        <tissue evidence="2">Stem</tissue>
    </source>
</reference>
<evidence type="ECO:0000256" key="1">
    <source>
        <dbReference type="ARBA" id="ARBA00023186"/>
    </source>
</evidence>
<dbReference type="PANTHER" id="PTHR33322:SF3">
    <property type="entry name" value="BAG FAMILY MOLECULAR CHAPERONE REGULATOR 7"/>
    <property type="match status" value="1"/>
</dbReference>
<dbReference type="PANTHER" id="PTHR33322">
    <property type="entry name" value="BAG DOMAIN CONTAINING PROTEIN, EXPRESSED"/>
    <property type="match status" value="1"/>
</dbReference>
<organism evidence="2 3">
    <name type="scientific">Apostasia shenzhenica</name>
    <dbReference type="NCBI Taxonomy" id="1088818"/>
    <lineage>
        <taxon>Eukaryota</taxon>
        <taxon>Viridiplantae</taxon>
        <taxon>Streptophyta</taxon>
        <taxon>Embryophyta</taxon>
        <taxon>Tracheophyta</taxon>
        <taxon>Spermatophyta</taxon>
        <taxon>Magnoliopsida</taxon>
        <taxon>Liliopsida</taxon>
        <taxon>Asparagales</taxon>
        <taxon>Orchidaceae</taxon>
        <taxon>Apostasioideae</taxon>
        <taxon>Apostasia</taxon>
    </lineage>
</organism>
<dbReference type="AlphaFoldDB" id="A0A2H9ZT71"/>
<dbReference type="GO" id="GO:0006457">
    <property type="term" value="P:protein folding"/>
    <property type="evidence" value="ECO:0007669"/>
    <property type="project" value="TreeGrafter"/>
</dbReference>
<sequence>MSAFRRLELLDPHSLRGKASLSSFISPFAGPVDVAGKHLEFDFDLFSPSSFLANIPHQICFLQHWDHLPLDFFDATADLIQTSTAHWKFHERAESTEFYLRSLSDRLAMLDLGIDRAFQQCGCKWTGEIKDRKEEGFDWRCKWTAKAKGSADKIMKWTIQSQGTVKPLSGDCSFHATAVPEEDVCERTRRGKKVVGAVARAVEIEDGTERRDVARRQALARRAAHKSKVKKKELSPRDAAMTIQKTFRDHLSRRSHSLRCLRDMAVAKSKLREIRALFSNFSYRHRIANDAEEQQRFSEKIIILLLTVDAIEGPHLLVRSAKRSMSQELEAMLEAVDPQPFRKMGSIRRKKFDLPRGSFSKEMASGVADVVQMLNQEDDGCSILPDISV</sequence>
<keyword evidence="3" id="KW-1185">Reference proteome</keyword>